<dbReference type="SUPFAM" id="SSF53649">
    <property type="entry name" value="Alkaline phosphatase-like"/>
    <property type="match status" value="1"/>
</dbReference>
<keyword evidence="2" id="KW-0378">Hydrolase</keyword>
<dbReference type="InterPro" id="IPR050738">
    <property type="entry name" value="Sulfatase"/>
</dbReference>
<dbReference type="PROSITE" id="PS51257">
    <property type="entry name" value="PROKAR_LIPOPROTEIN"/>
    <property type="match status" value="1"/>
</dbReference>
<dbReference type="Proteomes" id="UP000184406">
    <property type="component" value="Unassembled WGS sequence"/>
</dbReference>
<protein>
    <submittedName>
        <fullName evidence="4">Arylsulfatase A</fullName>
    </submittedName>
</protein>
<reference evidence="5" key="1">
    <citation type="submission" date="2016-11" db="EMBL/GenBank/DDBJ databases">
        <authorList>
            <person name="Varghese N."/>
            <person name="Submissions S."/>
        </authorList>
    </citation>
    <scope>NUCLEOTIDE SEQUENCE [LARGE SCALE GENOMIC DNA]</scope>
    <source>
        <strain evidence="5">DSM 17539</strain>
    </source>
</reference>
<dbReference type="RefSeq" id="WP_072865772.1">
    <property type="nucleotide sequence ID" value="NZ_FQUX01000015.1"/>
</dbReference>
<feature type="domain" description="Sulfatase N-terminal" evidence="3">
    <location>
        <begin position="41"/>
        <end position="382"/>
    </location>
</feature>
<evidence type="ECO:0000313" key="4">
    <source>
        <dbReference type="EMBL" id="SHG15554.1"/>
    </source>
</evidence>
<comment type="similarity">
    <text evidence="1">Belongs to the sulfatase family.</text>
</comment>
<sequence length="489" mass="54023">MDFKVVFGLMIIAAMGFTSCKMEKKSSVVGSAQVSKTIGPPNIIYILADDLGYGDLSVYGQKKFQTPHIDKLAAQGMLFTQHYSGSTVCAPSRSALMTGMHTGHTVVRGNYGIKPEGQFPIPDSTLTIAEVLKKAGYSTGAFGKWGLGYPGSEGDPNNQGFDTFYGYNCQTIGHNYYPYHLWSNQDSIVLPQNSGTKKGIYAPSLIHEKTLQFIEENKDRPFFAYVPSIIPHAELVAPEEVLNRFRGKYWPEKVYKGIDEGPKYKIGGYGSQTESHAAFAAMVSILDEQVGEIVQKVNDLGIADNTIIIFTSDNGPHLEGGADPDYFDSNGMLKGYKRDLYEGGIRVPMMVKWPNKIKPGTVTGHVSAFWDVFPTLAEIAGVKETPGLDGISLLPTLLGNSTEQKEHKYLYWEFHEKGGRQAVRMGDWKAVKYNVLQNPDARIELYDLSQDTGEANNVASDFPEVVAEMESILERARTPSEVFRFGKSK</sequence>
<dbReference type="Gene3D" id="3.40.720.10">
    <property type="entry name" value="Alkaline Phosphatase, subunit A"/>
    <property type="match status" value="1"/>
</dbReference>
<dbReference type="InterPro" id="IPR000917">
    <property type="entry name" value="Sulfatase_N"/>
</dbReference>
<proteinExistence type="inferred from homology"/>
<organism evidence="4 5">
    <name type="scientific">Arenibacter palladensis</name>
    <dbReference type="NCBI Taxonomy" id="237373"/>
    <lineage>
        <taxon>Bacteria</taxon>
        <taxon>Pseudomonadati</taxon>
        <taxon>Bacteroidota</taxon>
        <taxon>Flavobacteriia</taxon>
        <taxon>Flavobacteriales</taxon>
        <taxon>Flavobacteriaceae</taxon>
        <taxon>Arenibacter</taxon>
    </lineage>
</organism>
<name>A0A1M5HHV8_9FLAO</name>
<dbReference type="CDD" id="cd16145">
    <property type="entry name" value="ARS_like"/>
    <property type="match status" value="1"/>
</dbReference>
<dbReference type="InterPro" id="IPR017850">
    <property type="entry name" value="Alkaline_phosphatase_core_sf"/>
</dbReference>
<dbReference type="PANTHER" id="PTHR42693">
    <property type="entry name" value="ARYLSULFATASE FAMILY MEMBER"/>
    <property type="match status" value="1"/>
</dbReference>
<dbReference type="Gene3D" id="3.30.1120.10">
    <property type="match status" value="1"/>
</dbReference>
<dbReference type="PANTHER" id="PTHR42693:SF53">
    <property type="entry name" value="ENDO-4-O-SULFATASE"/>
    <property type="match status" value="1"/>
</dbReference>
<dbReference type="AlphaFoldDB" id="A0A1M5HHV8"/>
<evidence type="ECO:0000256" key="1">
    <source>
        <dbReference type="ARBA" id="ARBA00008779"/>
    </source>
</evidence>
<gene>
    <name evidence="4" type="ORF">SAMN03080594_11511</name>
</gene>
<accession>A0A1M5HHV8</accession>
<dbReference type="Pfam" id="PF00884">
    <property type="entry name" value="Sulfatase"/>
    <property type="match status" value="1"/>
</dbReference>
<evidence type="ECO:0000256" key="2">
    <source>
        <dbReference type="ARBA" id="ARBA00022801"/>
    </source>
</evidence>
<evidence type="ECO:0000259" key="3">
    <source>
        <dbReference type="Pfam" id="PF00884"/>
    </source>
</evidence>
<evidence type="ECO:0000313" key="5">
    <source>
        <dbReference type="Proteomes" id="UP000184406"/>
    </source>
</evidence>
<keyword evidence="5" id="KW-1185">Reference proteome</keyword>
<dbReference type="GO" id="GO:0004065">
    <property type="term" value="F:arylsulfatase activity"/>
    <property type="evidence" value="ECO:0007669"/>
    <property type="project" value="TreeGrafter"/>
</dbReference>
<dbReference type="EMBL" id="FQUX01000015">
    <property type="protein sequence ID" value="SHG15554.1"/>
    <property type="molecule type" value="Genomic_DNA"/>
</dbReference>